<comment type="caution">
    <text evidence="1">The sequence shown here is derived from an EMBL/GenBank/DDBJ whole genome shotgun (WGS) entry which is preliminary data.</text>
</comment>
<dbReference type="SUPFAM" id="SSF52317">
    <property type="entry name" value="Class I glutamine amidotransferase-like"/>
    <property type="match status" value="1"/>
</dbReference>
<protein>
    <submittedName>
        <fullName evidence="1">Type 1 glutamine amidotransferase</fullName>
    </submittedName>
</protein>
<dbReference type="EMBL" id="JBHTHX010000222">
    <property type="protein sequence ID" value="MFD0884756.1"/>
    <property type="molecule type" value="Genomic_DNA"/>
</dbReference>
<keyword evidence="2" id="KW-1185">Reference proteome</keyword>
<dbReference type="InterPro" id="IPR029062">
    <property type="entry name" value="Class_I_gatase-like"/>
</dbReference>
<reference evidence="2" key="1">
    <citation type="journal article" date="2019" name="Int. J. Syst. Evol. Microbiol.">
        <title>The Global Catalogue of Microorganisms (GCM) 10K type strain sequencing project: providing services to taxonomists for standard genome sequencing and annotation.</title>
        <authorList>
            <consortium name="The Broad Institute Genomics Platform"/>
            <consortium name="The Broad Institute Genome Sequencing Center for Infectious Disease"/>
            <person name="Wu L."/>
            <person name="Ma J."/>
        </authorList>
    </citation>
    <scope>NUCLEOTIDE SEQUENCE [LARGE SCALE GENOMIC DNA]</scope>
    <source>
        <strain evidence="2">CCUG 62974</strain>
    </source>
</reference>
<evidence type="ECO:0000313" key="1">
    <source>
        <dbReference type="EMBL" id="MFD0884756.1"/>
    </source>
</evidence>
<gene>
    <name evidence="1" type="ORF">ACFQ08_09375</name>
</gene>
<dbReference type="Proteomes" id="UP001597024">
    <property type="component" value="Unassembled WGS sequence"/>
</dbReference>
<sequence length="72" mass="7723">MRITVVENEAGAGLGAFAGWLADSGAECEVVRPYLGEPIPPRARDGLIVLGGTSAAWEDERFPWLPETRALI</sequence>
<proteinExistence type="predicted"/>
<name>A0ABW3DLJ7_9ACTN</name>
<evidence type="ECO:0000313" key="2">
    <source>
        <dbReference type="Proteomes" id="UP001597024"/>
    </source>
</evidence>
<keyword evidence="1" id="KW-0315">Glutamine amidotransferase</keyword>
<feature type="non-terminal residue" evidence="1">
    <location>
        <position position="72"/>
    </location>
</feature>
<accession>A0ABW3DLJ7</accession>
<organism evidence="1 2">
    <name type="scientific">Streptosporangium algeriense</name>
    <dbReference type="NCBI Taxonomy" id="1682748"/>
    <lineage>
        <taxon>Bacteria</taxon>
        <taxon>Bacillati</taxon>
        <taxon>Actinomycetota</taxon>
        <taxon>Actinomycetes</taxon>
        <taxon>Streptosporangiales</taxon>
        <taxon>Streptosporangiaceae</taxon>
        <taxon>Streptosporangium</taxon>
    </lineage>
</organism>
<dbReference type="Gene3D" id="3.40.50.880">
    <property type="match status" value="1"/>
</dbReference>